<protein>
    <recommendedName>
        <fullName evidence="4">Hemolysin III</fullName>
    </recommendedName>
</protein>
<keyword evidence="1" id="KW-0812">Transmembrane</keyword>
<keyword evidence="1" id="KW-1133">Transmembrane helix</keyword>
<feature type="transmembrane region" description="Helical" evidence="1">
    <location>
        <begin position="166"/>
        <end position="186"/>
    </location>
</feature>
<gene>
    <name evidence="2" type="ORF">MACK_004094</name>
</gene>
<feature type="transmembrane region" description="Helical" evidence="1">
    <location>
        <begin position="21"/>
        <end position="39"/>
    </location>
</feature>
<accession>A0A976XJ12</accession>
<reference evidence="2" key="1">
    <citation type="submission" date="2022-07" db="EMBL/GenBank/DDBJ databases">
        <title>Evaluation of T. orientalis genome assembly methods using nanopore sequencing and analysis of variation between genomes.</title>
        <authorList>
            <person name="Yam J."/>
            <person name="Micallef M.L."/>
            <person name="Liu M."/>
            <person name="Djordjevic S.P."/>
            <person name="Bogema D.R."/>
            <person name="Jenkins C."/>
        </authorList>
    </citation>
    <scope>NUCLEOTIDE SEQUENCE</scope>
    <source>
        <strain evidence="2">Goon Nure</strain>
    </source>
</reference>
<organism evidence="2 3">
    <name type="scientific">Theileria orientalis</name>
    <dbReference type="NCBI Taxonomy" id="68886"/>
    <lineage>
        <taxon>Eukaryota</taxon>
        <taxon>Sar</taxon>
        <taxon>Alveolata</taxon>
        <taxon>Apicomplexa</taxon>
        <taxon>Aconoidasida</taxon>
        <taxon>Piroplasmida</taxon>
        <taxon>Theileriidae</taxon>
        <taxon>Theileria</taxon>
    </lineage>
</organism>
<dbReference type="EMBL" id="CP056072">
    <property type="protein sequence ID" value="UVC50219.1"/>
    <property type="molecule type" value="Genomic_DNA"/>
</dbReference>
<sequence>MKSYKLNFLYNKRKGVPLLRGRIYLLNLLMIPIFYLKYFNSRPDYTSRLSIYIYLLGILLHTLACVVFHASSGNTFYRSVLRRIDYGAIFLINITNSFPSFLNFIEKDKHVIMLVFHLLINFYGKMKLHKLIFRNVRPLRIFLFWISHSLCNFVAYKFYINKMHMGLFYYVSAYIMVLTGVLVYYLEKPNFFKGTFEFHELSHLLYTLSSIFIFMSNRIGMGLMDNKIGYLNQ</sequence>
<feature type="transmembrane region" description="Helical" evidence="1">
    <location>
        <begin position="198"/>
        <end position="216"/>
    </location>
</feature>
<name>A0A976XJ12_THEOR</name>
<evidence type="ECO:0000256" key="1">
    <source>
        <dbReference type="SAM" id="Phobius"/>
    </source>
</evidence>
<evidence type="ECO:0000313" key="2">
    <source>
        <dbReference type="EMBL" id="UVC50219.1"/>
    </source>
</evidence>
<dbReference type="Proteomes" id="UP000244811">
    <property type="component" value="Chromosome 4"/>
</dbReference>
<keyword evidence="1" id="KW-0472">Membrane</keyword>
<dbReference type="AlphaFoldDB" id="A0A976XJ12"/>
<evidence type="ECO:0000313" key="3">
    <source>
        <dbReference type="Proteomes" id="UP000244811"/>
    </source>
</evidence>
<proteinExistence type="predicted"/>
<feature type="transmembrane region" description="Helical" evidence="1">
    <location>
        <begin position="140"/>
        <end position="160"/>
    </location>
</feature>
<feature type="transmembrane region" description="Helical" evidence="1">
    <location>
        <begin position="84"/>
        <end position="105"/>
    </location>
</feature>
<feature type="transmembrane region" description="Helical" evidence="1">
    <location>
        <begin position="51"/>
        <end position="72"/>
    </location>
</feature>
<evidence type="ECO:0008006" key="4">
    <source>
        <dbReference type="Google" id="ProtNLM"/>
    </source>
</evidence>